<keyword evidence="3" id="KW-1185">Reference proteome</keyword>
<dbReference type="STRING" id="592028.GCWU000321_00111"/>
<dbReference type="GO" id="GO:0016852">
    <property type="term" value="F:sirohydrochlorin cobaltochelatase activity"/>
    <property type="evidence" value="ECO:0007669"/>
    <property type="project" value="InterPro"/>
</dbReference>
<evidence type="ECO:0000256" key="1">
    <source>
        <dbReference type="SAM" id="SignalP"/>
    </source>
</evidence>
<dbReference type="HOGENOM" id="CLU_036584_1_1_9"/>
<dbReference type="SUPFAM" id="SSF53800">
    <property type="entry name" value="Chelatase"/>
    <property type="match status" value="1"/>
</dbReference>
<dbReference type="OrthoDB" id="9770331at2"/>
<sequence>MKKSMKAILSASVAALCVFGVGFSASAYELNAEVKDVTPALREASTIGVWHHSNPDLQNLKNKDAILVMTFGTTFANTRAKTIDAVEAAIQKAHPDIPVFEAYTSHIIIDRVKAKEGIQKMTPEEAFSKLKAEGYTRVAVVSLDVIPGMEYSYDSIITKMQMSKFKELSLATPLMYFQGTEGEPDQVVDFLNAVKSQFPVMGKEDATLIMAHGTPHPGNAYYSVIQDRIEKLGMNNVFVYSVEGRPNLDDVIPKLKAKGFKNVTLMPIMMVAGDHANNDMAGDDPDSHKSILTKAGFKVNTYIHGLGENENVRALYIQRADEALAAFKK</sequence>
<feature type="signal peptide" evidence="1">
    <location>
        <begin position="1"/>
        <end position="27"/>
    </location>
</feature>
<dbReference type="Pfam" id="PF06180">
    <property type="entry name" value="CbiK"/>
    <property type="match status" value="1"/>
</dbReference>
<dbReference type="InterPro" id="IPR010388">
    <property type="entry name" value="Anaerobic_Co-chelatase"/>
</dbReference>
<accession>C9LL32</accession>
<comment type="caution">
    <text evidence="2">The sequence shown here is derived from an EMBL/GenBank/DDBJ whole genome shotgun (WGS) entry which is preliminary data.</text>
</comment>
<protein>
    <submittedName>
        <fullName evidence="2">Cobalt chelatase (CbiK)</fullName>
        <ecNumber evidence="2">4.99.1.-</ecNumber>
    </submittedName>
</protein>
<keyword evidence="1" id="KW-0732">Signal</keyword>
<dbReference type="EMBL" id="ACIM02000001">
    <property type="protein sequence ID" value="EEW96173.1"/>
    <property type="molecule type" value="Genomic_DNA"/>
</dbReference>
<dbReference type="GeneID" id="78276870"/>
<dbReference type="Gene3D" id="3.40.50.1400">
    <property type="match status" value="2"/>
</dbReference>
<keyword evidence="2" id="KW-0456">Lyase</keyword>
<evidence type="ECO:0000313" key="2">
    <source>
        <dbReference type="EMBL" id="EEW96173.1"/>
    </source>
</evidence>
<organism evidence="2 3">
    <name type="scientific">Dialister invisus DSM 15470</name>
    <dbReference type="NCBI Taxonomy" id="592028"/>
    <lineage>
        <taxon>Bacteria</taxon>
        <taxon>Bacillati</taxon>
        <taxon>Bacillota</taxon>
        <taxon>Negativicutes</taxon>
        <taxon>Veillonellales</taxon>
        <taxon>Veillonellaceae</taxon>
        <taxon>Dialister</taxon>
    </lineage>
</organism>
<evidence type="ECO:0000313" key="3">
    <source>
        <dbReference type="Proteomes" id="UP000004736"/>
    </source>
</evidence>
<feature type="chain" id="PRO_5002997383" evidence="1">
    <location>
        <begin position="28"/>
        <end position="329"/>
    </location>
</feature>
<dbReference type="AlphaFoldDB" id="C9LL32"/>
<dbReference type="Proteomes" id="UP000004736">
    <property type="component" value="Unassembled WGS sequence"/>
</dbReference>
<name>C9LL32_9FIRM</name>
<gene>
    <name evidence="2" type="primary">cbiK</name>
    <name evidence="2" type="ORF">GCWU000321_00111</name>
</gene>
<dbReference type="EC" id="4.99.1.-" evidence="2"/>
<proteinExistence type="predicted"/>
<dbReference type="RefSeq" id="WP_007069106.1">
    <property type="nucleotide sequence ID" value="NZ_GG698602.1"/>
</dbReference>
<dbReference type="eggNOG" id="COG4822">
    <property type="taxonomic scope" value="Bacteria"/>
</dbReference>
<dbReference type="GO" id="GO:0019251">
    <property type="term" value="P:anaerobic cobalamin biosynthetic process"/>
    <property type="evidence" value="ECO:0007669"/>
    <property type="project" value="InterPro"/>
</dbReference>
<reference evidence="2" key="1">
    <citation type="submission" date="2009-09" db="EMBL/GenBank/DDBJ databases">
        <authorList>
            <person name="Weinstock G."/>
            <person name="Sodergren E."/>
            <person name="Clifton S."/>
            <person name="Fulton L."/>
            <person name="Fulton B."/>
            <person name="Courtney L."/>
            <person name="Fronick C."/>
            <person name="Harrison M."/>
            <person name="Strong C."/>
            <person name="Farmer C."/>
            <person name="Delahaunty K."/>
            <person name="Markovic C."/>
            <person name="Hall O."/>
            <person name="Minx P."/>
            <person name="Tomlinson C."/>
            <person name="Mitreva M."/>
            <person name="Nelson J."/>
            <person name="Hou S."/>
            <person name="Wollam A."/>
            <person name="Pepin K.H."/>
            <person name="Johnson M."/>
            <person name="Bhonagiri V."/>
            <person name="Nash W.E."/>
            <person name="Warren W."/>
            <person name="Chinwalla A."/>
            <person name="Mardis E.R."/>
            <person name="Wilson R.K."/>
        </authorList>
    </citation>
    <scope>NUCLEOTIDE SEQUENCE [LARGE SCALE GENOMIC DNA]</scope>
    <source>
        <strain evidence="2">DSM 15470</strain>
    </source>
</reference>
<dbReference type="CDD" id="cd03413">
    <property type="entry name" value="CbiK_C"/>
    <property type="match status" value="1"/>
</dbReference>